<dbReference type="EMBL" id="FJOG01000021">
    <property type="protein sequence ID" value="CZR62623.1"/>
    <property type="molecule type" value="Genomic_DNA"/>
</dbReference>
<keyword evidence="2" id="KW-1185">Reference proteome</keyword>
<proteinExistence type="predicted"/>
<name>A0A1L7XC79_9HELO</name>
<reference evidence="1 2" key="1">
    <citation type="submission" date="2016-03" db="EMBL/GenBank/DDBJ databases">
        <authorList>
            <person name="Ploux O."/>
        </authorList>
    </citation>
    <scope>NUCLEOTIDE SEQUENCE [LARGE SCALE GENOMIC DNA]</scope>
    <source>
        <strain evidence="1 2">UAMH 11012</strain>
    </source>
</reference>
<sequence length="325" mass="37544">MPANQDRKSLPLEIILNVIDFVTPTSNTSPIALVPGHPTTKTILSLTLTSRAIHPVARRLLYANCMYIHTSKRLSLLVRTLTKPHDLYQPSESAKDILPCITSLYLRPFPLKYDPSSLDFPTSLKVEQLLKHAGPYLRRLLIDMPLRSLYPEDDALGVKRILRSAFTNLPVLEEFCTVRDELFLSTKIMHPSDEPHVWSLWSKLRTLALYNPAVDDELLQDLKNVPNIETVVFTRSDCLEETDIKQKWERLHRNEEVRPVEFLLVNVEAEHRIPLGKDRWKEDDTVKIRELNVPISYYGDEDEIVLCQQWVKRKFLSGEAAVNWT</sequence>
<evidence type="ECO:0008006" key="3">
    <source>
        <dbReference type="Google" id="ProtNLM"/>
    </source>
</evidence>
<evidence type="ECO:0000313" key="1">
    <source>
        <dbReference type="EMBL" id="CZR62623.1"/>
    </source>
</evidence>
<organism evidence="1 2">
    <name type="scientific">Phialocephala subalpina</name>
    <dbReference type="NCBI Taxonomy" id="576137"/>
    <lineage>
        <taxon>Eukaryota</taxon>
        <taxon>Fungi</taxon>
        <taxon>Dikarya</taxon>
        <taxon>Ascomycota</taxon>
        <taxon>Pezizomycotina</taxon>
        <taxon>Leotiomycetes</taxon>
        <taxon>Helotiales</taxon>
        <taxon>Mollisiaceae</taxon>
        <taxon>Phialocephala</taxon>
        <taxon>Phialocephala fortinii species complex</taxon>
    </lineage>
</organism>
<dbReference type="AlphaFoldDB" id="A0A1L7XC79"/>
<accession>A0A1L7XC79</accession>
<protein>
    <recommendedName>
        <fullName evidence="3">F-box domain-containing protein</fullName>
    </recommendedName>
</protein>
<gene>
    <name evidence="1" type="ORF">PAC_12520</name>
</gene>
<dbReference type="OrthoDB" id="6365676at2759"/>
<dbReference type="Proteomes" id="UP000184330">
    <property type="component" value="Unassembled WGS sequence"/>
</dbReference>
<evidence type="ECO:0000313" key="2">
    <source>
        <dbReference type="Proteomes" id="UP000184330"/>
    </source>
</evidence>